<feature type="domain" description="Ketopantoate reductase C-terminal" evidence="11">
    <location>
        <begin position="181"/>
        <end position="324"/>
    </location>
</feature>
<keyword evidence="5 9" id="KW-0521">NADP</keyword>
<dbReference type="Proteomes" id="UP000427906">
    <property type="component" value="Chromosome"/>
</dbReference>
<dbReference type="GO" id="GO:0015940">
    <property type="term" value="P:pantothenate biosynthetic process"/>
    <property type="evidence" value="ECO:0007669"/>
    <property type="project" value="UniProtKB-UniPathway"/>
</dbReference>
<keyword evidence="13" id="KW-1185">Reference proteome</keyword>
<dbReference type="InterPro" id="IPR013328">
    <property type="entry name" value="6PGD_dom2"/>
</dbReference>
<evidence type="ECO:0000313" key="13">
    <source>
        <dbReference type="Proteomes" id="UP000427906"/>
    </source>
</evidence>
<name>A0A5K7YFV3_9BACT</name>
<evidence type="ECO:0000256" key="6">
    <source>
        <dbReference type="ARBA" id="ARBA00023002"/>
    </source>
</evidence>
<evidence type="ECO:0000256" key="8">
    <source>
        <dbReference type="ARBA" id="ARBA00048793"/>
    </source>
</evidence>
<reference evidence="12 13" key="1">
    <citation type="submission" date="2019-11" db="EMBL/GenBank/DDBJ databases">
        <title>Comparative genomics of hydrocarbon-degrading Desulfosarcina strains.</title>
        <authorList>
            <person name="Watanabe M."/>
            <person name="Kojima H."/>
            <person name="Fukui M."/>
        </authorList>
    </citation>
    <scope>NUCLEOTIDE SEQUENCE [LARGE SCALE GENOMIC DNA]</scope>
    <source>
        <strain evidence="12 13">PL12</strain>
    </source>
</reference>
<evidence type="ECO:0000256" key="9">
    <source>
        <dbReference type="RuleBase" id="RU362068"/>
    </source>
</evidence>
<comment type="catalytic activity">
    <reaction evidence="8 9">
        <text>(R)-pantoate + NADP(+) = 2-dehydropantoate + NADPH + H(+)</text>
        <dbReference type="Rhea" id="RHEA:16233"/>
        <dbReference type="ChEBI" id="CHEBI:11561"/>
        <dbReference type="ChEBI" id="CHEBI:15378"/>
        <dbReference type="ChEBI" id="CHEBI:15980"/>
        <dbReference type="ChEBI" id="CHEBI:57783"/>
        <dbReference type="ChEBI" id="CHEBI:58349"/>
        <dbReference type="EC" id="1.1.1.169"/>
    </reaction>
</comment>
<dbReference type="EMBL" id="AP021874">
    <property type="protein sequence ID" value="BBO66930.1"/>
    <property type="molecule type" value="Genomic_DNA"/>
</dbReference>
<dbReference type="AlphaFoldDB" id="A0A5K7YFV3"/>
<proteinExistence type="inferred from homology"/>
<dbReference type="PANTHER" id="PTHR21708:SF26">
    <property type="entry name" value="2-DEHYDROPANTOATE 2-REDUCTASE"/>
    <property type="match status" value="1"/>
</dbReference>
<dbReference type="Gene3D" id="3.40.50.720">
    <property type="entry name" value="NAD(P)-binding Rossmann-like Domain"/>
    <property type="match status" value="1"/>
</dbReference>
<dbReference type="InterPro" id="IPR051402">
    <property type="entry name" value="KPR-Related"/>
</dbReference>
<sequence>MLTEEANIAVVGAGAIGGVTAAFIEQAGYGLELVCKHAALVDKITGEGLKITGIRGDHSVKMRAVATIRELSGPKDLVFLATKANDCVAAAQALIPFLKPESAVVSLQNGISEHALADVLGKDRVIGCVVGWGASHDTPGQLEVTSEGEFVIGNPDGRPDDRLAFVQQVLNRVNPTRISINIMGELYAKLIINACINSLGVIGGARLGRLLADKRARTIFIRLIAEDMAVARAMNIQVEPAAGGKLDYHRFLRDGMCAGIRRHLILRLIGFKYRRIKSSSLQSIERGRRSEIDFLNGYVCENGRTHGVPTPVNDAVRQMVHEIEAGRTTMSMDNLDRLMAVKGPSTTP</sequence>
<dbReference type="RefSeq" id="WP_155315242.1">
    <property type="nucleotide sequence ID" value="NZ_AP021874.1"/>
</dbReference>
<dbReference type="NCBIfam" id="TIGR00745">
    <property type="entry name" value="apbA_panE"/>
    <property type="match status" value="1"/>
</dbReference>
<comment type="function">
    <text evidence="9">Catalyzes the NADPH-dependent reduction of ketopantoate into pantoic acid.</text>
</comment>
<keyword evidence="9" id="KW-0566">Pantothenate biosynthesis</keyword>
<dbReference type="UniPathway" id="UPA00028">
    <property type="reaction ID" value="UER00004"/>
</dbReference>
<dbReference type="Gene3D" id="1.10.1040.10">
    <property type="entry name" value="N-(1-d-carboxylethyl)-l-norvaline Dehydrogenase, domain 2"/>
    <property type="match status" value="1"/>
</dbReference>
<evidence type="ECO:0000256" key="7">
    <source>
        <dbReference type="ARBA" id="ARBA00032024"/>
    </source>
</evidence>
<evidence type="ECO:0000256" key="4">
    <source>
        <dbReference type="ARBA" id="ARBA00019465"/>
    </source>
</evidence>
<dbReference type="Pfam" id="PF08546">
    <property type="entry name" value="ApbA_C"/>
    <property type="match status" value="1"/>
</dbReference>
<dbReference type="EC" id="1.1.1.169" evidence="3 9"/>
<dbReference type="InterPro" id="IPR013752">
    <property type="entry name" value="KPA_reductase"/>
</dbReference>
<comment type="pathway">
    <text evidence="1 9">Cofactor biosynthesis; (R)-pantothenate biosynthesis; (R)-pantoate from 3-methyl-2-oxobutanoate: step 2/2.</text>
</comment>
<organism evidence="12 13">
    <name type="scientific">Desulfosarcina alkanivorans</name>
    <dbReference type="NCBI Taxonomy" id="571177"/>
    <lineage>
        <taxon>Bacteria</taxon>
        <taxon>Pseudomonadati</taxon>
        <taxon>Thermodesulfobacteriota</taxon>
        <taxon>Desulfobacteria</taxon>
        <taxon>Desulfobacterales</taxon>
        <taxon>Desulfosarcinaceae</taxon>
        <taxon>Desulfosarcina</taxon>
    </lineage>
</organism>
<dbReference type="Pfam" id="PF02558">
    <property type="entry name" value="ApbA"/>
    <property type="match status" value="1"/>
</dbReference>
<dbReference type="GO" id="GO:0008677">
    <property type="term" value="F:2-dehydropantoate 2-reductase activity"/>
    <property type="evidence" value="ECO:0007669"/>
    <property type="project" value="UniProtKB-EC"/>
</dbReference>
<dbReference type="InterPro" id="IPR008927">
    <property type="entry name" value="6-PGluconate_DH-like_C_sf"/>
</dbReference>
<gene>
    <name evidence="12" type="ORF">DSCA_08600</name>
</gene>
<evidence type="ECO:0000256" key="3">
    <source>
        <dbReference type="ARBA" id="ARBA00013014"/>
    </source>
</evidence>
<dbReference type="SUPFAM" id="SSF48179">
    <property type="entry name" value="6-phosphogluconate dehydrogenase C-terminal domain-like"/>
    <property type="match status" value="1"/>
</dbReference>
<keyword evidence="6 9" id="KW-0560">Oxidoreductase</keyword>
<dbReference type="KEGG" id="dalk:DSCA_08600"/>
<dbReference type="OrthoDB" id="5333395at2"/>
<comment type="similarity">
    <text evidence="2 9">Belongs to the ketopantoate reductase family.</text>
</comment>
<accession>A0A5K7YFV3</accession>
<evidence type="ECO:0000313" key="12">
    <source>
        <dbReference type="EMBL" id="BBO66930.1"/>
    </source>
</evidence>
<feature type="domain" description="Ketopantoate reductase N-terminal" evidence="10">
    <location>
        <begin position="8"/>
        <end position="156"/>
    </location>
</feature>
<dbReference type="SUPFAM" id="SSF51735">
    <property type="entry name" value="NAD(P)-binding Rossmann-fold domains"/>
    <property type="match status" value="1"/>
</dbReference>
<protein>
    <recommendedName>
        <fullName evidence="4 9">2-dehydropantoate 2-reductase</fullName>
        <ecNumber evidence="3 9">1.1.1.169</ecNumber>
    </recommendedName>
    <alternativeName>
        <fullName evidence="7 9">Ketopantoate reductase</fullName>
    </alternativeName>
</protein>
<dbReference type="GO" id="GO:0005737">
    <property type="term" value="C:cytoplasm"/>
    <property type="evidence" value="ECO:0007669"/>
    <property type="project" value="TreeGrafter"/>
</dbReference>
<evidence type="ECO:0000259" key="11">
    <source>
        <dbReference type="Pfam" id="PF08546"/>
    </source>
</evidence>
<dbReference type="PANTHER" id="PTHR21708">
    <property type="entry name" value="PROBABLE 2-DEHYDROPANTOATE 2-REDUCTASE"/>
    <property type="match status" value="1"/>
</dbReference>
<evidence type="ECO:0000259" key="10">
    <source>
        <dbReference type="Pfam" id="PF02558"/>
    </source>
</evidence>
<evidence type="ECO:0000256" key="1">
    <source>
        <dbReference type="ARBA" id="ARBA00004994"/>
    </source>
</evidence>
<evidence type="ECO:0000256" key="5">
    <source>
        <dbReference type="ARBA" id="ARBA00022857"/>
    </source>
</evidence>
<dbReference type="InterPro" id="IPR003710">
    <property type="entry name" value="ApbA"/>
</dbReference>
<dbReference type="InterPro" id="IPR013332">
    <property type="entry name" value="KPR_N"/>
</dbReference>
<evidence type="ECO:0000256" key="2">
    <source>
        <dbReference type="ARBA" id="ARBA00007870"/>
    </source>
</evidence>
<dbReference type="InterPro" id="IPR036291">
    <property type="entry name" value="NAD(P)-bd_dom_sf"/>
</dbReference>